<dbReference type="EMBL" id="JAAAIP010000387">
    <property type="protein sequence ID" value="KAG0318149.1"/>
    <property type="molecule type" value="Genomic_DNA"/>
</dbReference>
<dbReference type="AlphaFoldDB" id="A0A9P6UT58"/>
<dbReference type="Proteomes" id="UP000738325">
    <property type="component" value="Unassembled WGS sequence"/>
</dbReference>
<evidence type="ECO:0000313" key="3">
    <source>
        <dbReference type="EMBL" id="KAG0318149.1"/>
    </source>
</evidence>
<dbReference type="GO" id="GO:0031083">
    <property type="term" value="C:BLOC-1 complex"/>
    <property type="evidence" value="ECO:0007669"/>
    <property type="project" value="TreeGrafter"/>
</dbReference>
<dbReference type="GO" id="GO:0043015">
    <property type="term" value="F:gamma-tubulin binding"/>
    <property type="evidence" value="ECO:0007669"/>
    <property type="project" value="TreeGrafter"/>
</dbReference>
<organism evidence="3 4">
    <name type="scientific">Dissophora globulifera</name>
    <dbReference type="NCBI Taxonomy" id="979702"/>
    <lineage>
        <taxon>Eukaryota</taxon>
        <taxon>Fungi</taxon>
        <taxon>Fungi incertae sedis</taxon>
        <taxon>Mucoromycota</taxon>
        <taxon>Mortierellomycotina</taxon>
        <taxon>Mortierellomycetes</taxon>
        <taxon>Mortierellales</taxon>
        <taxon>Mortierellaceae</taxon>
        <taxon>Dissophora</taxon>
    </lineage>
</organism>
<feature type="compositionally biased region" description="Low complexity" evidence="2">
    <location>
        <begin position="74"/>
        <end position="95"/>
    </location>
</feature>
<feature type="compositionally biased region" description="Polar residues" evidence="2">
    <location>
        <begin position="47"/>
        <end position="73"/>
    </location>
</feature>
<comment type="similarity">
    <text evidence="1">Belongs to the BLOC1S2 family.</text>
</comment>
<dbReference type="OrthoDB" id="244061at2759"/>
<dbReference type="InterPro" id="IPR019269">
    <property type="entry name" value="BLOC1_su2"/>
</dbReference>
<name>A0A9P6UT58_9FUNG</name>
<proteinExistence type="inferred from homology"/>
<feature type="region of interest" description="Disordered" evidence="2">
    <location>
        <begin position="1"/>
        <end position="112"/>
    </location>
</feature>
<reference evidence="3" key="1">
    <citation type="journal article" date="2020" name="Fungal Divers.">
        <title>Resolving the Mortierellaceae phylogeny through synthesis of multi-gene phylogenetics and phylogenomics.</title>
        <authorList>
            <person name="Vandepol N."/>
            <person name="Liber J."/>
            <person name="Desiro A."/>
            <person name="Na H."/>
            <person name="Kennedy M."/>
            <person name="Barry K."/>
            <person name="Grigoriev I.V."/>
            <person name="Miller A.N."/>
            <person name="O'Donnell K."/>
            <person name="Stajich J.E."/>
            <person name="Bonito G."/>
        </authorList>
    </citation>
    <scope>NUCLEOTIDE SEQUENCE</scope>
    <source>
        <strain evidence="3">REB-010B</strain>
    </source>
</reference>
<feature type="compositionally biased region" description="Polar residues" evidence="2">
    <location>
        <begin position="1"/>
        <end position="11"/>
    </location>
</feature>
<gene>
    <name evidence="3" type="primary">BLOC1S2</name>
    <name evidence="3" type="ORF">BGZ99_005840</name>
</gene>
<evidence type="ECO:0000256" key="2">
    <source>
        <dbReference type="SAM" id="MobiDB-lite"/>
    </source>
</evidence>
<dbReference type="Pfam" id="PF10046">
    <property type="entry name" value="BLOC1_2"/>
    <property type="match status" value="1"/>
</dbReference>
<sequence>MSSQPSRTGSPSVHLESSASHSDRSNSNNSSSGLEITATAAIPSRMAASSTNIPQFMSPRSKSPATMALSPQHSSATNTPTPSSSRAQSMRSSVSHQSGQAFSAADAAKHLGQEHVARTSQEMFRKVADYVRSEMLATGEEYKLLENMNNLTRERYSELAGVAQELMQEVGKLQTTYSDFEPYLARIDEISQQADMISKVAAELDEYTKSLEYSLQANLHVHKEPA</sequence>
<protein>
    <submittedName>
        <fullName evidence="3">Biogenesis of lysosome- organelles complex 1 subunit 2</fullName>
    </submittedName>
</protein>
<keyword evidence="4" id="KW-1185">Reference proteome</keyword>
<dbReference type="GO" id="GO:0099078">
    <property type="term" value="C:BORC complex"/>
    <property type="evidence" value="ECO:0007669"/>
    <property type="project" value="TreeGrafter"/>
</dbReference>
<evidence type="ECO:0000313" key="4">
    <source>
        <dbReference type="Proteomes" id="UP000738325"/>
    </source>
</evidence>
<dbReference type="GO" id="GO:0016197">
    <property type="term" value="P:endosomal transport"/>
    <property type="evidence" value="ECO:0007669"/>
    <property type="project" value="TreeGrafter"/>
</dbReference>
<accession>A0A9P6UT58</accession>
<feature type="compositionally biased region" description="Low complexity" evidence="2">
    <location>
        <begin position="17"/>
        <end position="32"/>
    </location>
</feature>
<comment type="caution">
    <text evidence="3">The sequence shown here is derived from an EMBL/GenBank/DDBJ whole genome shotgun (WGS) entry which is preliminary data.</text>
</comment>
<dbReference type="PANTHER" id="PTHR46479">
    <property type="entry name" value="BIOGENESIS OF LYSOSOME-RELATED ORGANELLES COMPLEX 1 SUBUNIT 2"/>
    <property type="match status" value="1"/>
</dbReference>
<dbReference type="GO" id="GO:0000930">
    <property type="term" value="C:gamma-tubulin complex"/>
    <property type="evidence" value="ECO:0007669"/>
    <property type="project" value="TreeGrafter"/>
</dbReference>
<dbReference type="PANTHER" id="PTHR46479:SF1">
    <property type="entry name" value="BIOGENESIS OF LYSOSOME-RELATED ORGANELLES COMPLEX 1 SUBUNIT 2"/>
    <property type="match status" value="1"/>
</dbReference>
<evidence type="ECO:0000256" key="1">
    <source>
        <dbReference type="ARBA" id="ARBA00008468"/>
    </source>
</evidence>
<dbReference type="GO" id="GO:0032418">
    <property type="term" value="P:lysosome localization"/>
    <property type="evidence" value="ECO:0007669"/>
    <property type="project" value="TreeGrafter"/>
</dbReference>